<dbReference type="PANTHER" id="PTHR42648:SF18">
    <property type="entry name" value="RETROTRANSPOSON, UNCLASSIFIED-LIKE PROTEIN"/>
    <property type="match status" value="1"/>
</dbReference>
<dbReference type="Pfam" id="PF25597">
    <property type="entry name" value="SH3_retrovirus"/>
    <property type="match status" value="1"/>
</dbReference>
<evidence type="ECO:0000256" key="3">
    <source>
        <dbReference type="ARBA" id="ARBA00022750"/>
    </source>
</evidence>
<reference evidence="7 8" key="1">
    <citation type="journal article" date="2022" name="Nat. Plants">
        <title>Genomes of leafy and leafless Platanthera orchids illuminate the evolution of mycoheterotrophy.</title>
        <authorList>
            <person name="Li M.H."/>
            <person name="Liu K.W."/>
            <person name="Li Z."/>
            <person name="Lu H.C."/>
            <person name="Ye Q.L."/>
            <person name="Zhang D."/>
            <person name="Wang J.Y."/>
            <person name="Li Y.F."/>
            <person name="Zhong Z.M."/>
            <person name="Liu X."/>
            <person name="Yu X."/>
            <person name="Liu D.K."/>
            <person name="Tu X.D."/>
            <person name="Liu B."/>
            <person name="Hao Y."/>
            <person name="Liao X.Y."/>
            <person name="Jiang Y.T."/>
            <person name="Sun W.H."/>
            <person name="Chen J."/>
            <person name="Chen Y.Q."/>
            <person name="Ai Y."/>
            <person name="Zhai J.W."/>
            <person name="Wu S.S."/>
            <person name="Zhou Z."/>
            <person name="Hsiao Y.Y."/>
            <person name="Wu W.L."/>
            <person name="Chen Y.Y."/>
            <person name="Lin Y.F."/>
            <person name="Hsu J.L."/>
            <person name="Li C.Y."/>
            <person name="Wang Z.W."/>
            <person name="Zhao X."/>
            <person name="Zhong W.Y."/>
            <person name="Ma X.K."/>
            <person name="Ma L."/>
            <person name="Huang J."/>
            <person name="Chen G.Z."/>
            <person name="Huang M.Z."/>
            <person name="Huang L."/>
            <person name="Peng D.H."/>
            <person name="Luo Y.B."/>
            <person name="Zou S.Q."/>
            <person name="Chen S.P."/>
            <person name="Lan S."/>
            <person name="Tsai W.C."/>
            <person name="Van de Peer Y."/>
            <person name="Liu Z.J."/>
        </authorList>
    </citation>
    <scope>NUCLEOTIDE SEQUENCE [LARGE SCALE GENOMIC DNA]</scope>
    <source>
        <strain evidence="7">Lor287</strain>
    </source>
</reference>
<feature type="compositionally biased region" description="Basic and acidic residues" evidence="5">
    <location>
        <begin position="787"/>
        <end position="802"/>
    </location>
</feature>
<sequence length="1365" mass="157603">MKLSTHFPALEMIAAGLGLEGVCRSLFISQSLWDVAQNGPQFPTSSKDGELTDAQKKVKEELTIKDARALMLIYQAISEDIFPRLMGATTAKQAWDTLKEEYQGSAKMISIKLQRLWRDFETIGMKSGESLDTFVTRMVNLTNQIRNYGDVIHDNTVAKKILRCLPPSYDPAVTAIEEARDLSQITLTELMGSLKTHEERIKRVNHQAGDQALQVKTFVKKEKKSEGSMKNNPFWKNKQKGKQPEQLNFPSKVDHRITYNTSMKGVPCIICKKLNHEPKDCFFRCRKCRIPNHSANRCWHNQNEEVKLAEEVKHQKEEMFFTCQQQVETKEHIWFIDSGCSSHMTNKREHFTSFDDTYKSVVYLGDGQKQNIEGKGEISFQTQNGIKVIPDVYYVPKLAQNLLSVGQLMEKGYKIVFSNNTCSIKDRNNADIASAIMSNNRVFTLDMLRLNNSALTCIQQGCRSLAQNWHHRLGHIHWEAIQKMQKQQLVHGLPEIKFTTQFCETCARSKAHVQAFPKSGQRSSSPLQVIHGDLWGPSTTMSNGNSKYYFLLVDDYSRFMWIYFLQTKDEAFTIFKQFKTYVENMLDMSIKAFRSDRGGEFMSNEFQKYCKEMGIRRDLTAPYSPQQNGVVERRNRTVMEMARSMMLANQMPKSYWAEAANVAVYILNRTCTKATINTTPYEVLFHKVPSIHHMRIFGCLAYAYTPAHLRDKLDAKSTKYILVGYSEQSKAYRLFNPSTNTFCVSRNVTFNEEATWDWNQSLPIVQTQPLIPPDSLTSFNNDGEQDVNVRQEPVEPRRGEVREIEEEEEPQSPPRKTRRLSEIYHQANLALLGTTPTSYTEAIKEEKWKDAMNQEMSMITKNQTWDLVVRPKNESILGLKWLYRIKVKEDGTVDKYKARLVAKGYAQIHGRDYEETYSPVARMDTVRVILALAAHKGYQLHHMDVKSAFLNGIITENIFTEQPAGYVQEGEELKVCKLKRALYGLKQAPKAWNMTIDHYFITQGFYRSKCDPSLYTKHTPEYQLLICLYVDDLLIASDSSEQIKNFKAQMHLKFEMSDLGLAQYFLGVQIKQSTSGIFISQYKYATEVLQKYQMEECNPSLTPMDTKTCLKKEEQEDSIDEERYRSLVGSLMYLTNSRPDLEYAVNQVAKYTNHPTKIHWLAIKRILRYVQGTKQLGIFYKREKIQELNGYADADWGSNVDDRKSTTGIIFRLGSNPVIWTSRKQPTVALSTTEAEDMALCFASCDCLWLRQLLMEIQGIIPHQMKQRRTEKGEDEEIEERRKRKEMQAWISPTVIKCDNSSAIHLANNPATQKRSKHIDLRFHFIRDQVELNTIKVEFCRSEEQLADLLTKPLPRHLLINIVKP</sequence>
<dbReference type="GO" id="GO:0003676">
    <property type="term" value="F:nucleic acid binding"/>
    <property type="evidence" value="ECO:0007669"/>
    <property type="project" value="InterPro"/>
</dbReference>
<keyword evidence="3" id="KW-0064">Aspartyl protease</keyword>
<dbReference type="InterPro" id="IPR001584">
    <property type="entry name" value="Integrase_cat-core"/>
</dbReference>
<proteinExistence type="predicted"/>
<feature type="region of interest" description="Disordered" evidence="5">
    <location>
        <begin position="775"/>
        <end position="817"/>
    </location>
</feature>
<accession>A0AAP0C180</accession>
<dbReference type="Pfam" id="PF22936">
    <property type="entry name" value="Pol_BBD"/>
    <property type="match status" value="1"/>
</dbReference>
<dbReference type="InterPro" id="IPR036397">
    <property type="entry name" value="RNaseH_sf"/>
</dbReference>
<feature type="region of interest" description="Disordered" evidence="5">
    <location>
        <begin position="225"/>
        <end position="246"/>
    </location>
</feature>
<keyword evidence="8" id="KW-1185">Reference proteome</keyword>
<evidence type="ECO:0000313" key="7">
    <source>
        <dbReference type="EMBL" id="KAK8956512.1"/>
    </source>
</evidence>
<name>A0AAP0C180_9ASPA</name>
<gene>
    <name evidence="7" type="ORF">KSP39_PZI000036</name>
</gene>
<evidence type="ECO:0000256" key="4">
    <source>
        <dbReference type="ARBA" id="ARBA00022801"/>
    </source>
</evidence>
<dbReference type="Pfam" id="PF14223">
    <property type="entry name" value="Retrotran_gag_2"/>
    <property type="match status" value="1"/>
</dbReference>
<dbReference type="EMBL" id="JBBWWQ010000001">
    <property type="protein sequence ID" value="KAK8956512.1"/>
    <property type="molecule type" value="Genomic_DNA"/>
</dbReference>
<keyword evidence="1" id="KW-0645">Protease</keyword>
<dbReference type="PROSITE" id="PS50994">
    <property type="entry name" value="INTEGRASE"/>
    <property type="match status" value="1"/>
</dbReference>
<evidence type="ECO:0000259" key="6">
    <source>
        <dbReference type="PROSITE" id="PS50994"/>
    </source>
</evidence>
<protein>
    <recommendedName>
        <fullName evidence="6">Integrase catalytic domain-containing protein</fullName>
    </recommendedName>
</protein>
<dbReference type="Proteomes" id="UP001418222">
    <property type="component" value="Unassembled WGS sequence"/>
</dbReference>
<dbReference type="Pfam" id="PF00665">
    <property type="entry name" value="rve"/>
    <property type="match status" value="1"/>
</dbReference>
<dbReference type="CDD" id="cd09272">
    <property type="entry name" value="RNase_HI_RT_Ty1"/>
    <property type="match status" value="1"/>
</dbReference>
<dbReference type="InterPro" id="IPR054722">
    <property type="entry name" value="PolX-like_BBD"/>
</dbReference>
<dbReference type="InterPro" id="IPR012337">
    <property type="entry name" value="RNaseH-like_sf"/>
</dbReference>
<dbReference type="InterPro" id="IPR043502">
    <property type="entry name" value="DNA/RNA_pol_sf"/>
</dbReference>
<comment type="caution">
    <text evidence="7">The sequence shown here is derived from an EMBL/GenBank/DDBJ whole genome shotgun (WGS) entry which is preliminary data.</text>
</comment>
<dbReference type="InterPro" id="IPR039537">
    <property type="entry name" value="Retrotran_Ty1/copia-like"/>
</dbReference>
<keyword evidence="4" id="KW-0378">Hydrolase</keyword>
<dbReference type="GO" id="GO:0004190">
    <property type="term" value="F:aspartic-type endopeptidase activity"/>
    <property type="evidence" value="ECO:0007669"/>
    <property type="project" value="UniProtKB-KW"/>
</dbReference>
<evidence type="ECO:0000256" key="2">
    <source>
        <dbReference type="ARBA" id="ARBA00022723"/>
    </source>
</evidence>
<dbReference type="Gene3D" id="3.30.420.10">
    <property type="entry name" value="Ribonuclease H-like superfamily/Ribonuclease H"/>
    <property type="match status" value="1"/>
</dbReference>
<dbReference type="GO" id="GO:0046872">
    <property type="term" value="F:metal ion binding"/>
    <property type="evidence" value="ECO:0007669"/>
    <property type="project" value="UniProtKB-KW"/>
</dbReference>
<dbReference type="InterPro" id="IPR013103">
    <property type="entry name" value="RVT_2"/>
</dbReference>
<dbReference type="GO" id="GO:0015074">
    <property type="term" value="P:DNA integration"/>
    <property type="evidence" value="ECO:0007669"/>
    <property type="project" value="InterPro"/>
</dbReference>
<keyword evidence="2" id="KW-0479">Metal-binding</keyword>
<dbReference type="InterPro" id="IPR025724">
    <property type="entry name" value="GAG-pre-integrase_dom"/>
</dbReference>
<dbReference type="Pfam" id="PF07727">
    <property type="entry name" value="RVT_2"/>
    <property type="match status" value="1"/>
</dbReference>
<dbReference type="SUPFAM" id="SSF53098">
    <property type="entry name" value="Ribonuclease H-like"/>
    <property type="match status" value="1"/>
</dbReference>
<dbReference type="InterPro" id="IPR057670">
    <property type="entry name" value="SH3_retrovirus"/>
</dbReference>
<dbReference type="Pfam" id="PF13976">
    <property type="entry name" value="gag_pre-integrs"/>
    <property type="match status" value="1"/>
</dbReference>
<dbReference type="GO" id="GO:0006508">
    <property type="term" value="P:proteolysis"/>
    <property type="evidence" value="ECO:0007669"/>
    <property type="project" value="UniProtKB-KW"/>
</dbReference>
<evidence type="ECO:0000256" key="5">
    <source>
        <dbReference type="SAM" id="MobiDB-lite"/>
    </source>
</evidence>
<dbReference type="PANTHER" id="PTHR42648">
    <property type="entry name" value="TRANSPOSASE, PUTATIVE-RELATED"/>
    <property type="match status" value="1"/>
</dbReference>
<feature type="domain" description="Integrase catalytic" evidence="6">
    <location>
        <begin position="522"/>
        <end position="688"/>
    </location>
</feature>
<organism evidence="7 8">
    <name type="scientific">Platanthera zijinensis</name>
    <dbReference type="NCBI Taxonomy" id="2320716"/>
    <lineage>
        <taxon>Eukaryota</taxon>
        <taxon>Viridiplantae</taxon>
        <taxon>Streptophyta</taxon>
        <taxon>Embryophyta</taxon>
        <taxon>Tracheophyta</taxon>
        <taxon>Spermatophyta</taxon>
        <taxon>Magnoliopsida</taxon>
        <taxon>Liliopsida</taxon>
        <taxon>Asparagales</taxon>
        <taxon>Orchidaceae</taxon>
        <taxon>Orchidoideae</taxon>
        <taxon>Orchideae</taxon>
        <taxon>Orchidinae</taxon>
        <taxon>Platanthera</taxon>
    </lineage>
</organism>
<evidence type="ECO:0000313" key="8">
    <source>
        <dbReference type="Proteomes" id="UP001418222"/>
    </source>
</evidence>
<evidence type="ECO:0000256" key="1">
    <source>
        <dbReference type="ARBA" id="ARBA00022670"/>
    </source>
</evidence>
<dbReference type="SUPFAM" id="SSF56672">
    <property type="entry name" value="DNA/RNA polymerases"/>
    <property type="match status" value="1"/>
</dbReference>